<sequence>MFSLFYSLLFILFFSFDDEKLRFVEKRLRCLCKKSFSFGFSSFQKVKRLASVKNGKIPQRKN</sequence>
<keyword evidence="2" id="KW-1185">Reference proteome</keyword>
<reference evidence="1 2" key="1">
    <citation type="submission" date="2016-05" db="EMBL/GenBank/DDBJ databases">
        <title>Diversity and Homogeneity among Thermoacidophilic Verrucomicrobia Methanotrophs Linked with Geographical Origin.</title>
        <authorList>
            <person name="Erikstad H.-A."/>
            <person name="Smestad N.B."/>
            <person name="Ceballos R.M."/>
            <person name="Birkeland N.-K."/>
        </authorList>
    </citation>
    <scope>NUCLEOTIDE SEQUENCE [LARGE SCALE GENOMIC DNA]</scope>
    <source>
        <strain evidence="1 2">Phi</strain>
    </source>
</reference>
<dbReference type="EMBL" id="LXQC01000113">
    <property type="protein sequence ID" value="TFE70615.1"/>
    <property type="molecule type" value="Genomic_DNA"/>
</dbReference>
<proteinExistence type="predicted"/>
<dbReference type="Proteomes" id="UP000297713">
    <property type="component" value="Unassembled WGS sequence"/>
</dbReference>
<organism evidence="1 2">
    <name type="scientific">Methylacidiphilum caldifontis</name>
    <dbReference type="NCBI Taxonomy" id="2795386"/>
    <lineage>
        <taxon>Bacteria</taxon>
        <taxon>Pseudomonadati</taxon>
        <taxon>Verrucomicrobiota</taxon>
        <taxon>Methylacidiphilae</taxon>
        <taxon>Methylacidiphilales</taxon>
        <taxon>Methylacidiphilaceae</taxon>
        <taxon>Methylacidiphilum (ex Ratnadevi et al. 2023)</taxon>
    </lineage>
</organism>
<accession>A0A4Y8PFE7</accession>
<evidence type="ECO:0000313" key="1">
    <source>
        <dbReference type="EMBL" id="TFE70615.1"/>
    </source>
</evidence>
<protein>
    <submittedName>
        <fullName evidence="1">Uncharacterized protein</fullName>
    </submittedName>
</protein>
<evidence type="ECO:0000313" key="2">
    <source>
        <dbReference type="Proteomes" id="UP000297713"/>
    </source>
</evidence>
<name>A0A4Y8PFE7_9BACT</name>
<comment type="caution">
    <text evidence="1">The sequence shown here is derived from an EMBL/GenBank/DDBJ whole genome shotgun (WGS) entry which is preliminary data.</text>
</comment>
<gene>
    <name evidence="1" type="ORF">A7Q10_05945</name>
</gene>
<dbReference type="AlphaFoldDB" id="A0A4Y8PFE7"/>